<dbReference type="Pfam" id="PF01764">
    <property type="entry name" value="Lipase_3"/>
    <property type="match status" value="1"/>
</dbReference>
<dbReference type="InterPro" id="IPR029058">
    <property type="entry name" value="AB_hydrolase_fold"/>
</dbReference>
<evidence type="ECO:0000256" key="10">
    <source>
        <dbReference type="ARBA" id="ARBA00022963"/>
    </source>
</evidence>
<reference evidence="22" key="1">
    <citation type="submission" date="2022-07" db="EMBL/GenBank/DDBJ databases">
        <title>Phylogenomic reconstructions and comparative analyses of Kickxellomycotina fungi.</title>
        <authorList>
            <person name="Reynolds N.K."/>
            <person name="Stajich J.E."/>
            <person name="Barry K."/>
            <person name="Grigoriev I.V."/>
            <person name="Crous P."/>
            <person name="Smith M.E."/>
        </authorList>
    </citation>
    <scope>NUCLEOTIDE SEQUENCE</scope>
    <source>
        <strain evidence="22">NBRC 100468</strain>
    </source>
</reference>
<evidence type="ECO:0000256" key="8">
    <source>
        <dbReference type="ARBA" id="ARBA00022753"/>
    </source>
</evidence>
<dbReference type="GO" id="GO:0034727">
    <property type="term" value="P:piecemeal microautophagy of the nucleus"/>
    <property type="evidence" value="ECO:0007669"/>
    <property type="project" value="TreeGrafter"/>
</dbReference>
<dbReference type="EC" id="3.1.1.3" evidence="6"/>
<dbReference type="InterPro" id="IPR050805">
    <property type="entry name" value="ATG15_Lipase"/>
</dbReference>
<keyword evidence="13" id="KW-0072">Autophagy</keyword>
<evidence type="ECO:0000256" key="19">
    <source>
        <dbReference type="SAM" id="MobiDB-lite"/>
    </source>
</evidence>
<dbReference type="GO" id="GO:0032585">
    <property type="term" value="C:multivesicular body membrane"/>
    <property type="evidence" value="ECO:0007669"/>
    <property type="project" value="UniProtKB-SubCell"/>
</dbReference>
<feature type="region of interest" description="Disordered" evidence="19">
    <location>
        <begin position="1"/>
        <end position="46"/>
    </location>
</feature>
<dbReference type="CDD" id="cd00519">
    <property type="entry name" value="Lipase_3"/>
    <property type="match status" value="1"/>
</dbReference>
<dbReference type="OrthoDB" id="58570at2759"/>
<dbReference type="GO" id="GO:0006660">
    <property type="term" value="P:phosphatidylserine catabolic process"/>
    <property type="evidence" value="ECO:0007669"/>
    <property type="project" value="TreeGrafter"/>
</dbReference>
<evidence type="ECO:0000256" key="9">
    <source>
        <dbReference type="ARBA" id="ARBA00022801"/>
    </source>
</evidence>
<evidence type="ECO:0000256" key="5">
    <source>
        <dbReference type="ARBA" id="ARBA00011137"/>
    </source>
</evidence>
<evidence type="ECO:0000256" key="14">
    <source>
        <dbReference type="ARBA" id="ARBA00023098"/>
    </source>
</evidence>
<evidence type="ECO:0000256" key="15">
    <source>
        <dbReference type="ARBA" id="ARBA00023136"/>
    </source>
</evidence>
<keyword evidence="23" id="KW-1185">Reference proteome</keyword>
<feature type="region of interest" description="Disordered" evidence="19">
    <location>
        <begin position="120"/>
        <end position="141"/>
    </location>
</feature>
<name>A0A9W7ZW66_9FUNG</name>
<evidence type="ECO:0000256" key="11">
    <source>
        <dbReference type="ARBA" id="ARBA00022968"/>
    </source>
</evidence>
<comment type="catalytic activity">
    <reaction evidence="1">
        <text>a triacylglycerol + H2O = a diacylglycerol + a fatty acid + H(+)</text>
        <dbReference type="Rhea" id="RHEA:12044"/>
        <dbReference type="ChEBI" id="CHEBI:15377"/>
        <dbReference type="ChEBI" id="CHEBI:15378"/>
        <dbReference type="ChEBI" id="CHEBI:17855"/>
        <dbReference type="ChEBI" id="CHEBI:18035"/>
        <dbReference type="ChEBI" id="CHEBI:28868"/>
        <dbReference type="EC" id="3.1.1.3"/>
    </reaction>
</comment>
<evidence type="ECO:0000256" key="12">
    <source>
        <dbReference type="ARBA" id="ARBA00022989"/>
    </source>
</evidence>
<comment type="caution">
    <text evidence="22">The sequence shown here is derived from an EMBL/GenBank/DDBJ whole genome shotgun (WGS) entry which is preliminary data.</text>
</comment>
<keyword evidence="16" id="KW-0325">Glycoprotein</keyword>
<keyword evidence="7 20" id="KW-0812">Transmembrane</keyword>
<keyword evidence="8" id="KW-0967">Endosome</keyword>
<evidence type="ECO:0000256" key="17">
    <source>
        <dbReference type="ARBA" id="ARBA00024663"/>
    </source>
</evidence>
<feature type="transmembrane region" description="Helical" evidence="20">
    <location>
        <begin position="51"/>
        <end position="72"/>
    </location>
</feature>
<evidence type="ECO:0000256" key="3">
    <source>
        <dbReference type="ARBA" id="ARBA00004343"/>
    </source>
</evidence>
<evidence type="ECO:0000313" key="23">
    <source>
        <dbReference type="Proteomes" id="UP001150538"/>
    </source>
</evidence>
<feature type="region of interest" description="Disordered" evidence="19">
    <location>
        <begin position="212"/>
        <end position="239"/>
    </location>
</feature>
<dbReference type="EMBL" id="JANBPU010000234">
    <property type="protein sequence ID" value="KAJ1913852.1"/>
    <property type="molecule type" value="Genomic_DNA"/>
</dbReference>
<dbReference type="GO" id="GO:0005775">
    <property type="term" value="C:vacuolar lumen"/>
    <property type="evidence" value="ECO:0007669"/>
    <property type="project" value="TreeGrafter"/>
</dbReference>
<dbReference type="Proteomes" id="UP001150538">
    <property type="component" value="Unassembled WGS sequence"/>
</dbReference>
<dbReference type="PANTHER" id="PTHR47175">
    <property type="entry name" value="LIPASE ATG15-RELATED"/>
    <property type="match status" value="1"/>
</dbReference>
<evidence type="ECO:0000256" key="4">
    <source>
        <dbReference type="ARBA" id="ARBA00010701"/>
    </source>
</evidence>
<feature type="region of interest" description="Disordered" evidence="19">
    <location>
        <begin position="262"/>
        <end position="318"/>
    </location>
</feature>
<dbReference type="SUPFAM" id="SSF53474">
    <property type="entry name" value="alpha/beta-Hydrolases"/>
    <property type="match status" value="1"/>
</dbReference>
<keyword evidence="10" id="KW-0442">Lipid degradation</keyword>
<protein>
    <recommendedName>
        <fullName evidence="6">triacylglycerol lipase</fullName>
        <ecNumber evidence="6">3.1.1.3</ecNumber>
    </recommendedName>
    <alternativeName>
        <fullName evidence="18">Autophagy-related protein 15</fullName>
    </alternativeName>
</protein>
<dbReference type="Gene3D" id="3.40.50.1820">
    <property type="entry name" value="alpha/beta hydrolase"/>
    <property type="match status" value="1"/>
</dbReference>
<evidence type="ECO:0000256" key="20">
    <source>
        <dbReference type="SAM" id="Phobius"/>
    </source>
</evidence>
<dbReference type="GO" id="GO:0046461">
    <property type="term" value="P:neutral lipid catabolic process"/>
    <property type="evidence" value="ECO:0007669"/>
    <property type="project" value="TreeGrafter"/>
</dbReference>
<dbReference type="PANTHER" id="PTHR47175:SF2">
    <property type="entry name" value="LIPASE ATG15-RELATED"/>
    <property type="match status" value="1"/>
</dbReference>
<keyword evidence="12 20" id="KW-1133">Transmembrane helix</keyword>
<keyword evidence="15 20" id="KW-0472">Membrane</keyword>
<keyword evidence="9 22" id="KW-0378">Hydrolase</keyword>
<sequence>MELLQDTHFDEKSSLVSSEPPTSTNAYRSWKSTSSRRRGTSRANNKRNSTALNLCIKTLVGVSIIFILFLYFSSTPPPPALGPTPSRKHPPSSDNNNNNNGGSGNKQTFSLAHVYSQAFPDVGHQDTKNIRPGTSKTADPKDMEALKMMRAEAKSRGYAYPFIVKKSNKAQPEDDMHEIKSGKMDISFDIRGRQSNGRYIDDDVEEDIVENHSYHRQGSPEASSSMLLSGEKMVSPSQVRGTARLLHKLRGEYLTSSSGKKQSYWYKHDGDDADKTTPRNQFADKNDGATLAADDTARPSQPSQDDDPSSTPLPPSGQVPWDYFVDDGLLIPNVKDRRTVINLARMAADAYRKDVDDQWEPLGKAWDTRHSFGWREDGLRGHVFVSKDNQTIVLSLKGTSGALFLGGDAETSTKDKFNDNRLFSCCCARVDFSWSTVCDCYMGGSKCNATCLETNVNDDPDIYFHAAAEIYMDVARAYPNSNIVLTGHSLGGSVASLIGLTFGVPVVAFEAPGEALAAKRLHLPVPRSEKLMAQIPTWHFGHTADPIYMGVCTGPSSLCYYGGYALESKCHLGNQCVFDTVRLLDWRLDVRHHRIIDVIYLVLEPWGLNNKEEKWPVGIPESEECEDCGLWKFVDDSSPQ</sequence>
<evidence type="ECO:0000313" key="22">
    <source>
        <dbReference type="EMBL" id="KAJ1913852.1"/>
    </source>
</evidence>
<comment type="subcellular location">
    <subcellularLocation>
        <location evidence="3">Endosome</location>
        <location evidence="3">Multivesicular body membrane</location>
        <topology evidence="3">Single-pass type II membrane protein</topology>
    </subcellularLocation>
    <subcellularLocation>
        <location evidence="2">Prevacuolar compartment membrane</location>
        <topology evidence="2">Single-pass type II membrane protein</topology>
    </subcellularLocation>
</comment>
<accession>A0A9W7ZW66</accession>
<comment type="similarity">
    <text evidence="4">Belongs to the AB hydrolase superfamily. Lipase family.</text>
</comment>
<dbReference type="GO" id="GO:0004620">
    <property type="term" value="F:phospholipase activity"/>
    <property type="evidence" value="ECO:0007669"/>
    <property type="project" value="TreeGrafter"/>
</dbReference>
<feature type="compositionally biased region" description="Basic and acidic residues" evidence="19">
    <location>
        <begin position="1"/>
        <end position="13"/>
    </location>
</feature>
<keyword evidence="11" id="KW-0735">Signal-anchor</keyword>
<feature type="compositionally biased region" description="Polar residues" evidence="19">
    <location>
        <begin position="14"/>
        <end position="27"/>
    </location>
</feature>
<dbReference type="AlphaFoldDB" id="A0A9W7ZW66"/>
<comment type="function">
    <text evidence="17">Lipase which is essential for lysis of subvacuolar cytoplasm to vacuole targeted bodies and intravacuolar autophagic bodies. Involved in the lysis of intravacuolar multivesicular body (MVB) vesicles. The intravacuolar membrane disintegration by ATG15 is critical to life span extension.</text>
</comment>
<comment type="subunit">
    <text evidence="5">Binds to both phosphatidylinositol (PI) and phosphatidylinositol 3,5-bisphosphate (PIP2).</text>
</comment>
<evidence type="ECO:0000259" key="21">
    <source>
        <dbReference type="Pfam" id="PF01764"/>
    </source>
</evidence>
<dbReference type="GO" id="GO:0004806">
    <property type="term" value="F:triacylglycerol lipase activity"/>
    <property type="evidence" value="ECO:0007669"/>
    <property type="project" value="UniProtKB-EC"/>
</dbReference>
<proteinExistence type="inferred from homology"/>
<dbReference type="GO" id="GO:0034496">
    <property type="term" value="P:multivesicular body membrane disassembly"/>
    <property type="evidence" value="ECO:0007669"/>
    <property type="project" value="TreeGrafter"/>
</dbReference>
<feature type="compositionally biased region" description="Basic and acidic residues" evidence="19">
    <location>
        <begin position="266"/>
        <end position="287"/>
    </location>
</feature>
<keyword evidence="14" id="KW-0443">Lipid metabolism</keyword>
<feature type="region of interest" description="Disordered" evidence="19">
    <location>
        <begin position="80"/>
        <end position="107"/>
    </location>
</feature>
<evidence type="ECO:0000256" key="16">
    <source>
        <dbReference type="ARBA" id="ARBA00023180"/>
    </source>
</evidence>
<evidence type="ECO:0000256" key="13">
    <source>
        <dbReference type="ARBA" id="ARBA00023006"/>
    </source>
</evidence>
<evidence type="ECO:0000256" key="18">
    <source>
        <dbReference type="ARBA" id="ARBA00029828"/>
    </source>
</evidence>
<feature type="domain" description="Fungal lipase-type" evidence="21">
    <location>
        <begin position="472"/>
        <end position="500"/>
    </location>
</feature>
<dbReference type="InterPro" id="IPR002921">
    <property type="entry name" value="Fungal_lipase-type"/>
</dbReference>
<gene>
    <name evidence="22" type="primary">ATG15</name>
    <name evidence="22" type="ORF">H4219_005034</name>
</gene>
<evidence type="ECO:0000256" key="7">
    <source>
        <dbReference type="ARBA" id="ARBA00022692"/>
    </source>
</evidence>
<organism evidence="22 23">
    <name type="scientific">Mycoemilia scoparia</name>
    <dbReference type="NCBI Taxonomy" id="417184"/>
    <lineage>
        <taxon>Eukaryota</taxon>
        <taxon>Fungi</taxon>
        <taxon>Fungi incertae sedis</taxon>
        <taxon>Zoopagomycota</taxon>
        <taxon>Kickxellomycotina</taxon>
        <taxon>Kickxellomycetes</taxon>
        <taxon>Kickxellales</taxon>
        <taxon>Kickxellaceae</taxon>
        <taxon>Mycoemilia</taxon>
    </lineage>
</organism>
<evidence type="ECO:0000256" key="2">
    <source>
        <dbReference type="ARBA" id="ARBA00004270"/>
    </source>
</evidence>
<evidence type="ECO:0000256" key="6">
    <source>
        <dbReference type="ARBA" id="ARBA00013279"/>
    </source>
</evidence>
<evidence type="ECO:0000256" key="1">
    <source>
        <dbReference type="ARBA" id="ARBA00001024"/>
    </source>
</evidence>